<protein>
    <submittedName>
        <fullName evidence="2">DUF2992 domain-containing protein</fullName>
    </submittedName>
</protein>
<dbReference type="EMBL" id="MTPX02000071">
    <property type="protein sequence ID" value="PHP51967.1"/>
    <property type="molecule type" value="Genomic_DNA"/>
</dbReference>
<reference evidence="2 3" key="1">
    <citation type="submission" date="2017-10" db="EMBL/GenBank/DDBJ databases">
        <title>Draft genome sequence of cellulolytic Actinomyces sp CtC72 isolated from cattle rumen fluid.</title>
        <authorList>
            <person name="Joshi A.J."/>
            <person name="Vasudevan G."/>
            <person name="Lanjekar V.B."/>
            <person name="Hivarkar S."/>
            <person name="Engineer A."/>
            <person name="Pore S.D."/>
            <person name="Dhakephalkar P.K."/>
            <person name="Dagar S."/>
        </authorList>
    </citation>
    <scope>NUCLEOTIDE SEQUENCE [LARGE SCALE GENOMIC DNA]</scope>
    <source>
        <strain evidence="3">CtC72</strain>
    </source>
</reference>
<accession>A0ABX4MD11</accession>
<evidence type="ECO:0000256" key="1">
    <source>
        <dbReference type="SAM" id="MobiDB-lite"/>
    </source>
</evidence>
<feature type="compositionally biased region" description="Low complexity" evidence="1">
    <location>
        <begin position="162"/>
        <end position="175"/>
    </location>
</feature>
<gene>
    <name evidence="2" type="ORF">BW737_013025</name>
</gene>
<keyword evidence="3" id="KW-1185">Reference proteome</keyword>
<comment type="caution">
    <text evidence="2">The sequence shown here is derived from an EMBL/GenBank/DDBJ whole genome shotgun (WGS) entry which is preliminary data.</text>
</comment>
<dbReference type="InterPro" id="IPR016787">
    <property type="entry name" value="UCP021328"/>
</dbReference>
<dbReference type="Proteomes" id="UP000194577">
    <property type="component" value="Unassembled WGS sequence"/>
</dbReference>
<dbReference type="Pfam" id="PF11208">
    <property type="entry name" value="DUF2992"/>
    <property type="match status" value="1"/>
</dbReference>
<evidence type="ECO:0000313" key="3">
    <source>
        <dbReference type="Proteomes" id="UP000194577"/>
    </source>
</evidence>
<proteinExistence type="predicted"/>
<feature type="compositionally biased region" description="Basic and acidic residues" evidence="1">
    <location>
        <begin position="191"/>
        <end position="203"/>
    </location>
</feature>
<feature type="region of interest" description="Disordered" evidence="1">
    <location>
        <begin position="1"/>
        <end position="54"/>
    </location>
</feature>
<evidence type="ECO:0000313" key="2">
    <source>
        <dbReference type="EMBL" id="PHP51967.1"/>
    </source>
</evidence>
<name>A0ABX4MD11_9ACTO</name>
<feature type="compositionally biased region" description="Basic residues" evidence="1">
    <location>
        <begin position="204"/>
        <end position="216"/>
    </location>
</feature>
<sequence>MGAHQRGRRPGCTNCTVRRKSGWRRSPTGPAQSGARHRGPATIRARAQPPRGQGLQLHRVRIRTRRSPHVPTRPSHVSGDRRLLRRPVLVLVLTIATGGRLYATRQVLGALPSDAELYAWLLAHGSELIDAALAGPGVEAASRNGTRRVNPKRAAREAAQQAARHAPSTASQEALARAREEQGAARSRASAADRRRREQERYEQRRRRAKQRHRGR</sequence>
<organism evidence="2 3">
    <name type="scientific">Actinomyces ruminis</name>
    <dbReference type="NCBI Taxonomy" id="1937003"/>
    <lineage>
        <taxon>Bacteria</taxon>
        <taxon>Bacillati</taxon>
        <taxon>Actinomycetota</taxon>
        <taxon>Actinomycetes</taxon>
        <taxon>Actinomycetales</taxon>
        <taxon>Actinomycetaceae</taxon>
        <taxon>Actinomyces</taxon>
    </lineage>
</organism>
<feature type="region of interest" description="Disordered" evidence="1">
    <location>
        <begin position="162"/>
        <end position="216"/>
    </location>
</feature>